<protein>
    <submittedName>
        <fullName evidence="2">PAS domain-containing protein</fullName>
    </submittedName>
</protein>
<proteinExistence type="predicted"/>
<dbReference type="CDD" id="cd00130">
    <property type="entry name" value="PAS"/>
    <property type="match status" value="1"/>
</dbReference>
<feature type="domain" description="PAS fold-4" evidence="1">
    <location>
        <begin position="14"/>
        <end position="115"/>
    </location>
</feature>
<sequence length="180" mass="20375">MTPDKCQKAFSIINQIHALIAYWDADERCVFSNRAYQTWFRKSPEQMTDISMQDLLGPVVYSQNLPHIRAALRGEKQVFERQLTDSGDITRRFVATYTPDVAEGTVRGFSVHATELPAQPHFSEWLPICASCKDVQLSTGQWLPVEDYLFQCSSFNFTHGLCPKCLPRYFPGCTDGGAPC</sequence>
<evidence type="ECO:0000313" key="3">
    <source>
        <dbReference type="Proteomes" id="UP001596052"/>
    </source>
</evidence>
<dbReference type="RefSeq" id="WP_377163952.1">
    <property type="nucleotide sequence ID" value="NZ_JBHSMQ010000001.1"/>
</dbReference>
<dbReference type="SUPFAM" id="SSF55785">
    <property type="entry name" value="PYP-like sensor domain (PAS domain)"/>
    <property type="match status" value="1"/>
</dbReference>
<name>A0ABW0KN66_9BACT</name>
<keyword evidence="3" id="KW-1185">Reference proteome</keyword>
<organism evidence="2 3">
    <name type="scientific">Prosthecobacter fluviatilis</name>
    <dbReference type="NCBI Taxonomy" id="445931"/>
    <lineage>
        <taxon>Bacteria</taxon>
        <taxon>Pseudomonadati</taxon>
        <taxon>Verrucomicrobiota</taxon>
        <taxon>Verrucomicrobiia</taxon>
        <taxon>Verrucomicrobiales</taxon>
        <taxon>Verrucomicrobiaceae</taxon>
        <taxon>Prosthecobacter</taxon>
    </lineage>
</organism>
<dbReference type="InterPro" id="IPR000014">
    <property type="entry name" value="PAS"/>
</dbReference>
<evidence type="ECO:0000313" key="2">
    <source>
        <dbReference type="EMBL" id="MFC5454161.1"/>
    </source>
</evidence>
<dbReference type="Pfam" id="PF08448">
    <property type="entry name" value="PAS_4"/>
    <property type="match status" value="1"/>
</dbReference>
<dbReference type="InterPro" id="IPR035965">
    <property type="entry name" value="PAS-like_dom_sf"/>
</dbReference>
<reference evidence="3" key="1">
    <citation type="journal article" date="2019" name="Int. J. Syst. Evol. Microbiol.">
        <title>The Global Catalogue of Microorganisms (GCM) 10K type strain sequencing project: providing services to taxonomists for standard genome sequencing and annotation.</title>
        <authorList>
            <consortium name="The Broad Institute Genomics Platform"/>
            <consortium name="The Broad Institute Genome Sequencing Center for Infectious Disease"/>
            <person name="Wu L."/>
            <person name="Ma J."/>
        </authorList>
    </citation>
    <scope>NUCLEOTIDE SEQUENCE [LARGE SCALE GENOMIC DNA]</scope>
    <source>
        <strain evidence="3">CGMCC 4.1469</strain>
    </source>
</reference>
<dbReference type="InterPro" id="IPR013656">
    <property type="entry name" value="PAS_4"/>
</dbReference>
<dbReference type="Gene3D" id="3.30.450.20">
    <property type="entry name" value="PAS domain"/>
    <property type="match status" value="1"/>
</dbReference>
<accession>A0ABW0KN66</accession>
<dbReference type="Proteomes" id="UP001596052">
    <property type="component" value="Unassembled WGS sequence"/>
</dbReference>
<evidence type="ECO:0000259" key="1">
    <source>
        <dbReference type="Pfam" id="PF08448"/>
    </source>
</evidence>
<comment type="caution">
    <text evidence="2">The sequence shown here is derived from an EMBL/GenBank/DDBJ whole genome shotgun (WGS) entry which is preliminary data.</text>
</comment>
<dbReference type="EMBL" id="JBHSMQ010000001">
    <property type="protein sequence ID" value="MFC5454161.1"/>
    <property type="molecule type" value="Genomic_DNA"/>
</dbReference>
<gene>
    <name evidence="2" type="ORF">ACFQDI_04760</name>
</gene>